<proteinExistence type="predicted"/>
<evidence type="ECO:0000313" key="2">
    <source>
        <dbReference type="Proteomes" id="UP001164929"/>
    </source>
</evidence>
<reference evidence="1" key="1">
    <citation type="journal article" date="2023" name="Mol. Ecol. Resour.">
        <title>Chromosome-level genome assembly of a triploid poplar Populus alba 'Berolinensis'.</title>
        <authorList>
            <person name="Chen S."/>
            <person name="Yu Y."/>
            <person name="Wang X."/>
            <person name="Wang S."/>
            <person name="Zhang T."/>
            <person name="Zhou Y."/>
            <person name="He R."/>
            <person name="Meng N."/>
            <person name="Wang Y."/>
            <person name="Liu W."/>
            <person name="Liu Z."/>
            <person name="Liu J."/>
            <person name="Guo Q."/>
            <person name="Huang H."/>
            <person name="Sederoff R.R."/>
            <person name="Wang G."/>
            <person name="Qu G."/>
            <person name="Chen S."/>
        </authorList>
    </citation>
    <scope>NUCLEOTIDE SEQUENCE</scope>
    <source>
        <strain evidence="1">SC-2020</strain>
    </source>
</reference>
<evidence type="ECO:0000313" key="1">
    <source>
        <dbReference type="EMBL" id="KAJ6987016.1"/>
    </source>
</evidence>
<dbReference type="AlphaFoldDB" id="A0AAD6MKH7"/>
<gene>
    <name evidence="1" type="ORF">NC653_020287</name>
</gene>
<comment type="caution">
    <text evidence="1">The sequence shown here is derived from an EMBL/GenBank/DDBJ whole genome shotgun (WGS) entry which is preliminary data.</text>
</comment>
<dbReference type="Proteomes" id="UP001164929">
    <property type="component" value="Chromosome 8"/>
</dbReference>
<dbReference type="EMBL" id="JAQIZT010000008">
    <property type="protein sequence ID" value="KAJ6987016.1"/>
    <property type="molecule type" value="Genomic_DNA"/>
</dbReference>
<sequence length="61" mass="7252">MLQHLRLSLAIKQKRKITCYGELRMRLQKAQLRFPKVEAIRPKRWPAEWFSGHQQHGAVKG</sequence>
<accession>A0AAD6MKH7</accession>
<protein>
    <submittedName>
        <fullName evidence="1">Uncharacterized protein</fullName>
    </submittedName>
</protein>
<keyword evidence="2" id="KW-1185">Reference proteome</keyword>
<organism evidence="1 2">
    <name type="scientific">Populus alba x Populus x berolinensis</name>
    <dbReference type="NCBI Taxonomy" id="444605"/>
    <lineage>
        <taxon>Eukaryota</taxon>
        <taxon>Viridiplantae</taxon>
        <taxon>Streptophyta</taxon>
        <taxon>Embryophyta</taxon>
        <taxon>Tracheophyta</taxon>
        <taxon>Spermatophyta</taxon>
        <taxon>Magnoliopsida</taxon>
        <taxon>eudicotyledons</taxon>
        <taxon>Gunneridae</taxon>
        <taxon>Pentapetalae</taxon>
        <taxon>rosids</taxon>
        <taxon>fabids</taxon>
        <taxon>Malpighiales</taxon>
        <taxon>Salicaceae</taxon>
        <taxon>Saliceae</taxon>
        <taxon>Populus</taxon>
    </lineage>
</organism>
<name>A0AAD6MKH7_9ROSI</name>